<evidence type="ECO:0000256" key="4">
    <source>
        <dbReference type="ARBA" id="ARBA00022989"/>
    </source>
</evidence>
<feature type="transmembrane region" description="Helical" evidence="6">
    <location>
        <begin position="6"/>
        <end position="27"/>
    </location>
</feature>
<dbReference type="STRING" id="1353952.A0A165FNY2"/>
<evidence type="ECO:0008006" key="9">
    <source>
        <dbReference type="Google" id="ProtNLM"/>
    </source>
</evidence>
<dbReference type="AlphaFoldDB" id="A0A165FNY2"/>
<feature type="transmembrane region" description="Helical" evidence="6">
    <location>
        <begin position="34"/>
        <end position="58"/>
    </location>
</feature>
<accession>A0A165FNY2</accession>
<comment type="subcellular location">
    <subcellularLocation>
        <location evidence="1">Membrane</location>
    </subcellularLocation>
</comment>
<keyword evidence="4 6" id="KW-1133">Transmembrane helix</keyword>
<dbReference type="Proteomes" id="UP000076842">
    <property type="component" value="Unassembled WGS sequence"/>
</dbReference>
<dbReference type="OrthoDB" id="163794at2759"/>
<dbReference type="InParanoid" id="A0A165FNY2"/>
<keyword evidence="5 6" id="KW-0472">Membrane</keyword>
<dbReference type="PANTHER" id="PTHR21346">
    <property type="entry name" value="FUN14 DOMAIN CONTAINING"/>
    <property type="match status" value="1"/>
</dbReference>
<keyword evidence="8" id="KW-1185">Reference proteome</keyword>
<comment type="similarity">
    <text evidence="2">Belongs to the FUN14 family.</text>
</comment>
<reference evidence="7 8" key="1">
    <citation type="journal article" date="2016" name="Mol. Biol. Evol.">
        <title>Comparative Genomics of Early-Diverging Mushroom-Forming Fungi Provides Insights into the Origins of Lignocellulose Decay Capabilities.</title>
        <authorList>
            <person name="Nagy L.G."/>
            <person name="Riley R."/>
            <person name="Tritt A."/>
            <person name="Adam C."/>
            <person name="Daum C."/>
            <person name="Floudas D."/>
            <person name="Sun H."/>
            <person name="Yadav J.S."/>
            <person name="Pangilinan J."/>
            <person name="Larsson K.H."/>
            <person name="Matsuura K."/>
            <person name="Barry K."/>
            <person name="Labutti K."/>
            <person name="Kuo R."/>
            <person name="Ohm R.A."/>
            <person name="Bhattacharya S.S."/>
            <person name="Shirouzu T."/>
            <person name="Yoshinaga Y."/>
            <person name="Martin F.M."/>
            <person name="Grigoriev I.V."/>
            <person name="Hibbett D.S."/>
        </authorList>
    </citation>
    <scope>NUCLEOTIDE SEQUENCE [LARGE SCALE GENOMIC DNA]</scope>
    <source>
        <strain evidence="7 8">HHB12733</strain>
    </source>
</reference>
<feature type="non-terminal residue" evidence="7">
    <location>
        <position position="1"/>
    </location>
</feature>
<evidence type="ECO:0000256" key="5">
    <source>
        <dbReference type="ARBA" id="ARBA00023136"/>
    </source>
</evidence>
<proteinExistence type="inferred from homology"/>
<dbReference type="Pfam" id="PF04930">
    <property type="entry name" value="FUN14"/>
    <property type="match status" value="1"/>
</dbReference>
<keyword evidence="3 6" id="KW-0812">Transmembrane</keyword>
<gene>
    <name evidence="7" type="ORF">CALCODRAFT_434887</name>
</gene>
<dbReference type="EMBL" id="KV423969">
    <property type="protein sequence ID" value="KZT57007.1"/>
    <property type="molecule type" value="Genomic_DNA"/>
</dbReference>
<dbReference type="InterPro" id="IPR007014">
    <property type="entry name" value="FUN14"/>
</dbReference>
<dbReference type="GO" id="GO:0016020">
    <property type="term" value="C:membrane"/>
    <property type="evidence" value="ECO:0007669"/>
    <property type="project" value="UniProtKB-SubCell"/>
</dbReference>
<dbReference type="PANTHER" id="PTHR21346:SF10">
    <property type="entry name" value="TRANSMEMBRANE PROTEIN"/>
    <property type="match status" value="1"/>
</dbReference>
<organism evidence="7 8">
    <name type="scientific">Calocera cornea HHB12733</name>
    <dbReference type="NCBI Taxonomy" id="1353952"/>
    <lineage>
        <taxon>Eukaryota</taxon>
        <taxon>Fungi</taxon>
        <taxon>Dikarya</taxon>
        <taxon>Basidiomycota</taxon>
        <taxon>Agaricomycotina</taxon>
        <taxon>Dacrymycetes</taxon>
        <taxon>Dacrymycetales</taxon>
        <taxon>Dacrymycetaceae</taxon>
        <taxon>Calocera</taxon>
    </lineage>
</organism>
<sequence length="115" mass="12575">PPAPQSMINVYELSFGAVCGICAGVFIKKGAKMLAFLLGGIFVLLQYFNSLSLISVNWDKMSARYDSLFTSTGPDGVRHPPTLVSLWNWLVDFLLADFQQRASFVAGLMLGLRVG</sequence>
<evidence type="ECO:0000313" key="7">
    <source>
        <dbReference type="EMBL" id="KZT57007.1"/>
    </source>
</evidence>
<name>A0A165FNY2_9BASI</name>
<evidence type="ECO:0000313" key="8">
    <source>
        <dbReference type="Proteomes" id="UP000076842"/>
    </source>
</evidence>
<evidence type="ECO:0000256" key="6">
    <source>
        <dbReference type="SAM" id="Phobius"/>
    </source>
</evidence>
<evidence type="ECO:0000256" key="1">
    <source>
        <dbReference type="ARBA" id="ARBA00004370"/>
    </source>
</evidence>
<evidence type="ECO:0000256" key="3">
    <source>
        <dbReference type="ARBA" id="ARBA00022692"/>
    </source>
</evidence>
<evidence type="ECO:0000256" key="2">
    <source>
        <dbReference type="ARBA" id="ARBA00009160"/>
    </source>
</evidence>
<protein>
    <recommendedName>
        <fullName evidence="9">FUN14-domain-containing protein</fullName>
    </recommendedName>
</protein>